<keyword evidence="28" id="KW-1185">Reference proteome</keyword>
<dbReference type="GO" id="GO:0072659">
    <property type="term" value="P:protein localization to plasma membrane"/>
    <property type="evidence" value="ECO:0007669"/>
    <property type="project" value="TreeGrafter"/>
</dbReference>
<evidence type="ECO:0000256" key="15">
    <source>
        <dbReference type="ARBA" id="ARBA00022840"/>
    </source>
</evidence>
<evidence type="ECO:0000256" key="22">
    <source>
        <dbReference type="ARBA" id="ARBA00054775"/>
    </source>
</evidence>
<evidence type="ECO:0000256" key="18">
    <source>
        <dbReference type="ARBA" id="ARBA00023034"/>
    </source>
</evidence>
<dbReference type="OMA" id="WQLIAPF"/>
<dbReference type="SMART" id="SM00212">
    <property type="entry name" value="UBCc"/>
    <property type="match status" value="1"/>
</dbReference>
<evidence type="ECO:0000256" key="24">
    <source>
        <dbReference type="ARBA" id="ARBA00073320"/>
    </source>
</evidence>
<dbReference type="Gene3D" id="3.90.550.50">
    <property type="match status" value="1"/>
</dbReference>
<accession>A0A3P7DNV6</accession>
<dbReference type="GO" id="GO:0005524">
    <property type="term" value="F:ATP binding"/>
    <property type="evidence" value="ECO:0007669"/>
    <property type="project" value="UniProtKB-KW"/>
</dbReference>
<dbReference type="GO" id="GO:0032216">
    <property type="term" value="F:glucosaminyl-phosphatidylinositol O-acyltransferase activity"/>
    <property type="evidence" value="ECO:0007669"/>
    <property type="project" value="TreeGrafter"/>
</dbReference>
<sequence>MGGPSVTAVSRLKKDYAKLMKDPVPFVMAAPLHSNILEWHYVIKGAPQTPYEGGFYHGKLIFPPDFPFKPPSIFMLTPSGRFQTNTRLCLSISDFHPDTWNPAWTVSTIITGLLSFMNDTAPTLGSITSSDAEKRILARKSREFNLKDRIFCELFGDLAKQIREELAEERNKLLSEENVIDETASQRRSGEEGEYATLTYNLVVLAGVVLIAFAVGITRLECHGHKRSEQLQSTFWIFILSEWWHVEIRMARRSFMLARIIILFCGCLICIICTITLSLTCICGEQFTSNGPRSLASLDMHKQRGVEGVPGLPSTYLAIVIMSSAGDAMARAVIRNTWLKLSSKGKATFRYAFPIGTENLSLIFKERLKEENNMFNDLIFLEGLTDTYQNLTKKSLLSMQAIHNMYKFEFLLKVDSDSFVRLGAFLKALKDIADPNLYWGFLDGRARPKRRGQWAERDWILCDRYVPYQLGGGYVLSYKLVDFLVRNKDLLKFYKNEDVSVGAWLAGLSVRYVHDPRFDTEFRSRGCNNQYIVTHKQTPESLNKLYASIVNTGKLCEKEYRIQPSYVYDWSVPPILKYLALKEKKVIMDSDRLSNAQIEDSNFVYNGTSQTELVLWQLIGPFSILLRNIAVPWIFVGFRFALSSGFWLKFALDFLFIVLPVILSLTLFSDHLFLILLFQLVALLSLITFSLCEYCFIAREKPTLRQIFGQMVDDHHSPTKFITYMRSMSLIATAVAILSVDFDIFPRRFAKTHTYGRSVMDAGTATSVYCFAVVDVFKDFPSRSKFPSLQRSRHFFRKHLPSIMLLCLGFGRTCVLHLLSYPTQVAEYGLHWNFFITLAFLRIIVKLLGRRFHLLFGIIIIFVYQYFLTERNLQNWLLSESVNRDTFIAMNREGIFSLFGYLSIYYFASAIASFMYSTGIRLKSWFYRTFQLFMIAALLFFAQKLAEMLMGPPSRRIANLPYILEMLVFHTVYMASLLLIQLTSIFGWAAQMPQFSIDESPFERLKPCVLDSVNRYGMPFFLLANLLTGLINLTITTSSVTSVYHSMAIIIVYMLISCSVIHVCTRFVSTEEHSLALGPNSRFHAVALLSLVMVNFCARSATYRVSSGTDPDFIFGPYTVTTVSTNYNTFDLCCRSNMRSILYGFLATAGAILSVDFDVFPRRFAKTSIFGRSVMDLGTATFVYCFAVVDVFRHYPGRVKHVTQKQWYCSLKPSSSAVLIMLGIARTFLLHFTNYQYQISEYVLSGLFGSTLPFIVGDNHCFYVPIFSNETKFTANFLFTATSHQEYCDPNMNCSVTERRKRIKVWFYRSFQLLLLTVVIFLAQEFAIKLVGPPSRRIANVPYILEMMKLNKKANTAENGRMEMHSETKIVLGDDENPLEVLKPFLVDSINEQGLLFFLLANILTGLVNKSINTSSVKNHYHATAIITVYMCSCVTLVHLFTRLQKKVNCKSALCGIIFFRNKNSLLCPSISLP</sequence>
<dbReference type="Pfam" id="PF00179">
    <property type="entry name" value="UQ_con"/>
    <property type="match status" value="1"/>
</dbReference>
<proteinExistence type="inferred from homology"/>
<feature type="transmembrane region" description="Helical" evidence="25">
    <location>
        <begin position="1215"/>
        <end position="1232"/>
    </location>
</feature>
<feature type="transmembrane region" description="Helical" evidence="25">
    <location>
        <begin position="674"/>
        <end position="697"/>
    </location>
</feature>
<evidence type="ECO:0000256" key="6">
    <source>
        <dbReference type="ARBA" id="ARBA00005093"/>
    </source>
</evidence>
<evidence type="ECO:0000256" key="2">
    <source>
        <dbReference type="ARBA" id="ARBA00004141"/>
    </source>
</evidence>
<dbReference type="PANTHER" id="PTHR20661">
    <property type="entry name" value="PHOSPHATIDYLINOSITOL-GLYCAN BIOSYNTHESIS CLASS W PROTEIN"/>
    <property type="match status" value="1"/>
</dbReference>
<feature type="transmembrane region" description="Helical" evidence="25">
    <location>
        <begin position="1016"/>
        <end position="1035"/>
    </location>
</feature>
<dbReference type="EMBL" id="UYWW01000452">
    <property type="protein sequence ID" value="VDM08506.1"/>
    <property type="molecule type" value="Genomic_DNA"/>
</dbReference>
<evidence type="ECO:0000256" key="12">
    <source>
        <dbReference type="ARBA" id="ARBA00022741"/>
    </source>
</evidence>
<keyword evidence="11 25" id="KW-0812">Transmembrane</keyword>
<keyword evidence="19 25" id="KW-0472">Membrane</keyword>
<dbReference type="GO" id="GO:0047220">
    <property type="term" value="F:galactosylxylosylprotein 3-beta-galactosyltransferase activity"/>
    <property type="evidence" value="ECO:0007669"/>
    <property type="project" value="UniProtKB-EC"/>
</dbReference>
<feature type="transmembrane region" description="Helical" evidence="25">
    <location>
        <begin position="257"/>
        <end position="279"/>
    </location>
</feature>
<evidence type="ECO:0000256" key="19">
    <source>
        <dbReference type="ARBA" id="ARBA00023136"/>
    </source>
</evidence>
<evidence type="ECO:0000256" key="23">
    <source>
        <dbReference type="ARBA" id="ARBA00066517"/>
    </source>
</evidence>
<feature type="transmembrane region" description="Helical" evidence="25">
    <location>
        <begin position="1173"/>
        <end position="1195"/>
    </location>
</feature>
<dbReference type="InterPro" id="IPR016135">
    <property type="entry name" value="UBQ-conjugating_enzyme/RWD"/>
</dbReference>
<dbReference type="CDD" id="cd23799">
    <property type="entry name" value="UBCc_UBE2J"/>
    <property type="match status" value="1"/>
</dbReference>
<keyword evidence="18" id="KW-0333">Golgi apparatus</keyword>
<dbReference type="Gene3D" id="3.10.110.10">
    <property type="entry name" value="Ubiquitin Conjugating Enzyme"/>
    <property type="match status" value="1"/>
</dbReference>
<evidence type="ECO:0000256" key="17">
    <source>
        <dbReference type="ARBA" id="ARBA00022989"/>
    </source>
</evidence>
<evidence type="ECO:0000256" key="4">
    <source>
        <dbReference type="ARBA" id="ARBA00004586"/>
    </source>
</evidence>
<evidence type="ECO:0000256" key="21">
    <source>
        <dbReference type="ARBA" id="ARBA00023211"/>
    </source>
</evidence>
<dbReference type="EC" id="2.3.2.23" evidence="8"/>
<dbReference type="InterPro" id="IPR009447">
    <property type="entry name" value="PIGW/GWT1"/>
</dbReference>
<dbReference type="PANTHER" id="PTHR20661:SF0">
    <property type="entry name" value="PHOSPHATIDYLINOSITOL-GLYCAN BIOSYNTHESIS CLASS W PROTEIN"/>
    <property type="match status" value="1"/>
</dbReference>
<comment type="function">
    <text evidence="22">Catalyzes the covalent attachment of ubiquitin to other proteins. Seems to function in the selective degradation of misfolded membrane proteins from the endoplasmic reticulum (ERAD). In cooperation with the GATOR2 complex, catalyzes 'Lys-6'-linked ubiquitination of NPRL2.</text>
</comment>
<feature type="transmembrane region" description="Helical" evidence="25">
    <location>
        <begin position="198"/>
        <end position="217"/>
    </location>
</feature>
<feature type="transmembrane region" description="Helical" evidence="25">
    <location>
        <begin position="1047"/>
        <end position="1069"/>
    </location>
</feature>
<feature type="transmembrane region" description="Helical" evidence="25">
    <location>
        <begin position="895"/>
        <end position="916"/>
    </location>
</feature>
<comment type="subcellular location">
    <subcellularLocation>
        <location evidence="4">Endoplasmic reticulum membrane</location>
    </subcellularLocation>
    <subcellularLocation>
        <location evidence="3">Golgi apparatus membrane</location>
        <topology evidence="3">Single-pass type II membrane protein</topology>
    </subcellularLocation>
    <subcellularLocation>
        <location evidence="2">Membrane</location>
        <topology evidence="2">Multi-pass membrane protein</topology>
    </subcellularLocation>
</comment>
<dbReference type="EC" id="2.4.1.134" evidence="23"/>
<dbReference type="Pfam" id="PF01762">
    <property type="entry name" value="Galactosyl_T"/>
    <property type="match status" value="1"/>
</dbReference>
<feature type="transmembrane region" description="Helical" evidence="25">
    <location>
        <begin position="852"/>
        <end position="868"/>
    </location>
</feature>
<evidence type="ECO:0000256" key="11">
    <source>
        <dbReference type="ARBA" id="ARBA00022692"/>
    </source>
</evidence>
<protein>
    <recommendedName>
        <fullName evidence="24">Ubiquitin-conjugating enzyme E2 J2</fullName>
        <ecNumber evidence="8">2.3.2.23</ecNumber>
        <ecNumber evidence="23">2.4.1.134</ecNumber>
    </recommendedName>
</protein>
<dbReference type="GO" id="GO:0000139">
    <property type="term" value="C:Golgi membrane"/>
    <property type="evidence" value="ECO:0007669"/>
    <property type="project" value="UniProtKB-SubCell"/>
</dbReference>
<gene>
    <name evidence="27" type="ORF">WBA_LOCUS1892</name>
</gene>
<keyword evidence="14" id="KW-0256">Endoplasmic reticulum</keyword>
<evidence type="ECO:0000259" key="26">
    <source>
        <dbReference type="PROSITE" id="PS50127"/>
    </source>
</evidence>
<dbReference type="GO" id="GO:0006024">
    <property type="term" value="P:glycosaminoglycan biosynthetic process"/>
    <property type="evidence" value="ECO:0007669"/>
    <property type="project" value="UniProtKB-ARBA"/>
</dbReference>
<feature type="transmembrane region" description="Helical" evidence="25">
    <location>
        <begin position="925"/>
        <end position="942"/>
    </location>
</feature>
<dbReference type="InParanoid" id="A0A3P7DNV6"/>
<dbReference type="InterPro" id="IPR002659">
    <property type="entry name" value="Glyco_trans_31"/>
</dbReference>
<keyword evidence="15" id="KW-0067">ATP-binding</keyword>
<evidence type="ECO:0000256" key="25">
    <source>
        <dbReference type="SAM" id="Phobius"/>
    </source>
</evidence>
<keyword evidence="16" id="KW-0735">Signal-anchor</keyword>
<name>A0A3P7DNV6_WUCBA</name>
<dbReference type="FunFam" id="3.90.550.50:FF:000018">
    <property type="entry name" value="Hexosyltransferase"/>
    <property type="match status" value="1"/>
</dbReference>
<keyword evidence="21" id="KW-0464">Manganese</keyword>
<reference evidence="27 28" key="1">
    <citation type="submission" date="2018-11" db="EMBL/GenBank/DDBJ databases">
        <authorList>
            <consortium name="Pathogen Informatics"/>
        </authorList>
    </citation>
    <scope>NUCLEOTIDE SEQUENCE [LARGE SCALE GENOMIC DNA]</scope>
</reference>
<dbReference type="AlphaFoldDB" id="A0A3P7DNV6"/>
<evidence type="ECO:0000256" key="10">
    <source>
        <dbReference type="ARBA" id="ARBA00022679"/>
    </source>
</evidence>
<evidence type="ECO:0000256" key="8">
    <source>
        <dbReference type="ARBA" id="ARBA00012486"/>
    </source>
</evidence>
<feature type="domain" description="UBC core" evidence="26">
    <location>
        <begin position="7"/>
        <end position="157"/>
    </location>
</feature>
<feature type="transmembrane region" description="Helical" evidence="25">
    <location>
        <begin position="1306"/>
        <end position="1327"/>
    </location>
</feature>
<dbReference type="InterPro" id="IPR000608">
    <property type="entry name" value="UBC"/>
</dbReference>
<comment type="pathway">
    <text evidence="6">Glycan metabolism; heparan sulfate biosynthesis.</text>
</comment>
<keyword evidence="10" id="KW-0808">Transferase</keyword>
<feature type="transmembrane region" description="Helical" evidence="25">
    <location>
        <begin position="1421"/>
        <end position="1441"/>
    </location>
</feature>
<keyword evidence="12" id="KW-0547">Nucleotide-binding</keyword>
<dbReference type="SUPFAM" id="SSF54495">
    <property type="entry name" value="UBC-like"/>
    <property type="match status" value="1"/>
</dbReference>
<feature type="transmembrane region" description="Helical" evidence="25">
    <location>
        <begin position="825"/>
        <end position="845"/>
    </location>
</feature>
<evidence type="ECO:0000256" key="7">
    <source>
        <dbReference type="ARBA" id="ARBA00008661"/>
    </source>
</evidence>
<evidence type="ECO:0000313" key="28">
    <source>
        <dbReference type="Proteomes" id="UP000270924"/>
    </source>
</evidence>
<keyword evidence="9" id="KW-0328">Glycosyltransferase</keyword>
<keyword evidence="17 25" id="KW-1133">Transmembrane helix</keyword>
<evidence type="ECO:0000256" key="3">
    <source>
        <dbReference type="ARBA" id="ARBA00004323"/>
    </source>
</evidence>
<dbReference type="OrthoDB" id="1158011at2759"/>
<comment type="cofactor">
    <cofactor evidence="1">
        <name>Mn(2+)</name>
        <dbReference type="ChEBI" id="CHEBI:29035"/>
    </cofactor>
</comment>
<dbReference type="GO" id="GO:0005789">
    <property type="term" value="C:endoplasmic reticulum membrane"/>
    <property type="evidence" value="ECO:0007669"/>
    <property type="project" value="UniProtKB-SubCell"/>
</dbReference>
<keyword evidence="13" id="KW-0833">Ubl conjugation pathway</keyword>
<dbReference type="GO" id="GO:0061631">
    <property type="term" value="F:ubiquitin conjugating enzyme activity"/>
    <property type="evidence" value="ECO:0007669"/>
    <property type="project" value="UniProtKB-EC"/>
</dbReference>
<comment type="pathway">
    <text evidence="5">Glycan metabolism; chondroitin sulfate biosynthesis.</text>
</comment>
<dbReference type="GO" id="GO:0006506">
    <property type="term" value="P:GPI anchor biosynthetic process"/>
    <property type="evidence" value="ECO:0007669"/>
    <property type="project" value="InterPro"/>
</dbReference>
<feature type="transmembrane region" description="Helical" evidence="25">
    <location>
        <begin position="800"/>
        <end position="819"/>
    </location>
</feature>
<evidence type="ECO:0000256" key="14">
    <source>
        <dbReference type="ARBA" id="ARBA00022824"/>
    </source>
</evidence>
<evidence type="ECO:0000256" key="1">
    <source>
        <dbReference type="ARBA" id="ARBA00001936"/>
    </source>
</evidence>
<evidence type="ECO:0000256" key="5">
    <source>
        <dbReference type="ARBA" id="ARBA00004840"/>
    </source>
</evidence>
<feature type="transmembrane region" description="Helical" evidence="25">
    <location>
        <begin position="650"/>
        <end position="668"/>
    </location>
</feature>
<evidence type="ECO:0000313" key="27">
    <source>
        <dbReference type="EMBL" id="VDM08506.1"/>
    </source>
</evidence>
<dbReference type="FunFam" id="3.10.110.10:FF:000023">
    <property type="entry name" value="Ubiquitin-conjugating enzyme E2 J2"/>
    <property type="match status" value="1"/>
</dbReference>
<feature type="transmembrane region" description="Helical" evidence="25">
    <location>
        <begin position="1141"/>
        <end position="1161"/>
    </location>
</feature>
<dbReference type="Proteomes" id="UP000270924">
    <property type="component" value="Unassembled WGS sequence"/>
</dbReference>
<evidence type="ECO:0000256" key="9">
    <source>
        <dbReference type="ARBA" id="ARBA00022676"/>
    </source>
</evidence>
<keyword evidence="20" id="KW-0325">Glycoprotein</keyword>
<dbReference type="PROSITE" id="PS50127">
    <property type="entry name" value="UBC_2"/>
    <property type="match status" value="1"/>
</dbReference>
<evidence type="ECO:0000256" key="20">
    <source>
        <dbReference type="ARBA" id="ARBA00023180"/>
    </source>
</evidence>
<evidence type="ECO:0000256" key="13">
    <source>
        <dbReference type="ARBA" id="ARBA00022786"/>
    </source>
</evidence>
<dbReference type="Pfam" id="PF06423">
    <property type="entry name" value="GWT1"/>
    <property type="match status" value="3"/>
</dbReference>
<comment type="similarity">
    <text evidence="7">Belongs to the glycosyltransferase 31 family.</text>
</comment>
<feature type="transmembrane region" description="Helical" evidence="25">
    <location>
        <begin position="962"/>
        <end position="990"/>
    </location>
</feature>
<organism evidence="27 28">
    <name type="scientific">Wuchereria bancrofti</name>
    <dbReference type="NCBI Taxonomy" id="6293"/>
    <lineage>
        <taxon>Eukaryota</taxon>
        <taxon>Metazoa</taxon>
        <taxon>Ecdysozoa</taxon>
        <taxon>Nematoda</taxon>
        <taxon>Chromadorea</taxon>
        <taxon>Rhabditida</taxon>
        <taxon>Spirurina</taxon>
        <taxon>Spiruromorpha</taxon>
        <taxon>Filarioidea</taxon>
        <taxon>Onchocercidae</taxon>
        <taxon>Wuchereria</taxon>
    </lineage>
</organism>
<feature type="transmembrane region" description="Helical" evidence="25">
    <location>
        <begin position="614"/>
        <end position="638"/>
    </location>
</feature>
<evidence type="ECO:0000256" key="16">
    <source>
        <dbReference type="ARBA" id="ARBA00022968"/>
    </source>
</evidence>